<keyword evidence="2" id="KW-1185">Reference proteome</keyword>
<organism evidence="1 2">
    <name type="scientific">Streptomyces spiramenti</name>
    <dbReference type="NCBI Taxonomy" id="2720606"/>
    <lineage>
        <taxon>Bacteria</taxon>
        <taxon>Bacillati</taxon>
        <taxon>Actinomycetota</taxon>
        <taxon>Actinomycetes</taxon>
        <taxon>Kitasatosporales</taxon>
        <taxon>Streptomycetaceae</taxon>
        <taxon>Streptomyces</taxon>
    </lineage>
</organism>
<dbReference type="EMBL" id="JAAVJB010000239">
    <property type="protein sequence ID" value="NJP68594.1"/>
    <property type="molecule type" value="Genomic_DNA"/>
</dbReference>
<accession>A0ABX1ANC2</accession>
<dbReference type="RefSeq" id="WP_167935082.1">
    <property type="nucleotide sequence ID" value="NZ_JAAVJB010000239.1"/>
</dbReference>
<gene>
    <name evidence="1" type="ORF">HCJ92_20425</name>
</gene>
<proteinExistence type="predicted"/>
<sequence>MGSAAPRAVVLADSDSRWKWAALVARRIAPDHAIDARFLRSGTAPSQRQIDEVGIVPDTSATLDYTDVPSDPAVSAADVVVLGTTGGTMLTMIHTLGRAWRDHPSRPALVTGYVGVIYENMVDGLLLRCGSDLVLANSAHDAARFRDVYTSLDVDPAAVVETALPFLGGAPHDPGAAGRDRPFTVTFAVQPSVPGTKAARLSLVRHLARHARLHPDREVLLKLRNQPGEAVTHTERFPYQELLRSLPDAPPNLRPVYGDMGSVLDRTDLLVTVSSTAAVESVHRSIPTAVLSDFGVREAHGNHFFVHSGLLTSFADLDAGHVPTVRPQWAAEHGIGRTDPYRAARERLASLRDHGPLAPPRPFYTPERSGDYLETLVGRRGFALDGTPLASSPAAARPPALKRIVRRGAGHLYRFGRNRLAPAVRRWQQG</sequence>
<comment type="caution">
    <text evidence="1">The sequence shown here is derived from an EMBL/GenBank/DDBJ whole genome shotgun (WGS) entry which is preliminary data.</text>
</comment>
<dbReference type="Pfam" id="PF20471">
    <property type="entry name" value="DUF6716"/>
    <property type="match status" value="1"/>
</dbReference>
<name>A0ABX1ANC2_9ACTN</name>
<evidence type="ECO:0000313" key="2">
    <source>
        <dbReference type="Proteomes" id="UP000746503"/>
    </source>
</evidence>
<evidence type="ECO:0000313" key="1">
    <source>
        <dbReference type="EMBL" id="NJP68594.1"/>
    </source>
</evidence>
<protein>
    <submittedName>
        <fullName evidence="1">Uncharacterized protein</fullName>
    </submittedName>
</protein>
<dbReference type="Proteomes" id="UP000746503">
    <property type="component" value="Unassembled WGS sequence"/>
</dbReference>
<reference evidence="1 2" key="1">
    <citation type="submission" date="2020-03" db="EMBL/GenBank/DDBJ databases">
        <title>Draft genome of Streptomyces sp. ventii, isolated from the Axial Seamount in the Pacific Ocean, and resequencing of the two type strains Streptomyces lonarensis strain NCL 716 and Streptomyces bohaiensis strain 11A07.</title>
        <authorList>
            <person name="Loughran R.M."/>
            <person name="Pfannmuller K.M."/>
            <person name="Wasson B.J."/>
            <person name="Deadmond M.C."/>
            <person name="Paddock B.E."/>
            <person name="Koyack M.J."/>
            <person name="Gallegos D.A."/>
            <person name="Mitchell E.A."/>
            <person name="Ushijima B."/>
            <person name="Saw J.H."/>
            <person name="Mcphail K.L."/>
            <person name="Videau P."/>
        </authorList>
    </citation>
    <scope>NUCLEOTIDE SEQUENCE [LARGE SCALE GENOMIC DNA]</scope>
    <source>
        <strain evidence="2">5675061</strain>
    </source>
</reference>
<dbReference type="InterPro" id="IPR046561">
    <property type="entry name" value="DUF6716"/>
</dbReference>